<comment type="caution">
    <text evidence="1">The sequence shown here is derived from an EMBL/GenBank/DDBJ whole genome shotgun (WGS) entry which is preliminary data.</text>
</comment>
<dbReference type="Pfam" id="PF07722">
    <property type="entry name" value="Peptidase_C26"/>
    <property type="match status" value="1"/>
</dbReference>
<gene>
    <name evidence="1" type="ORF">J2S73_001078</name>
</gene>
<dbReference type="AlphaFoldDB" id="A0AAE3VM93"/>
<name>A0AAE3VM93_9HYPH</name>
<dbReference type="Proteomes" id="UP001229244">
    <property type="component" value="Unassembled WGS sequence"/>
</dbReference>
<dbReference type="PANTHER" id="PTHR43235">
    <property type="entry name" value="GLUTAMINE AMIDOTRANSFERASE PB2B2.05-RELATED"/>
    <property type="match status" value="1"/>
</dbReference>
<sequence>MTGRPLIGVSTSKRGGWRSYFMTALSIRVVGGRSLRIVPGDDIDHLIGRIDGLVVGGGDDISADLYGGVIVPDVRLDPERDELEVTLLRRVLPSGLPILGICRGAQMLNVASGGNLIADIYTLDPPPPKMRTVLPRKTVTLAQGSRLARIAKLQWFRVNALHHQAIDSLGRALVVVARDKAGIVQAIEGTEPPFRIGVQWHPELLIFKRSQRRLFRGLVRAAERFDSDGGLSAPSGQTEGAGDL</sequence>
<dbReference type="CDD" id="cd01745">
    <property type="entry name" value="GATase1_2"/>
    <property type="match status" value="1"/>
</dbReference>
<dbReference type="InterPro" id="IPR011697">
    <property type="entry name" value="Peptidase_C26"/>
</dbReference>
<evidence type="ECO:0000313" key="2">
    <source>
        <dbReference type="Proteomes" id="UP001229244"/>
    </source>
</evidence>
<dbReference type="GO" id="GO:0006598">
    <property type="term" value="P:polyamine catabolic process"/>
    <property type="evidence" value="ECO:0007669"/>
    <property type="project" value="TreeGrafter"/>
</dbReference>
<keyword evidence="1" id="KW-0315">Glutamine amidotransferase</keyword>
<dbReference type="PANTHER" id="PTHR43235:SF1">
    <property type="entry name" value="GLUTAMINE AMIDOTRANSFERASE PB2B2.05-RELATED"/>
    <property type="match status" value="1"/>
</dbReference>
<dbReference type="PROSITE" id="PS51273">
    <property type="entry name" value="GATASE_TYPE_1"/>
    <property type="match status" value="1"/>
</dbReference>
<dbReference type="Gene3D" id="3.40.50.880">
    <property type="match status" value="1"/>
</dbReference>
<reference evidence="1" key="1">
    <citation type="submission" date="2023-07" db="EMBL/GenBank/DDBJ databases">
        <title>Genomic Encyclopedia of Type Strains, Phase IV (KMG-IV): sequencing the most valuable type-strain genomes for metagenomic binning, comparative biology and taxonomic classification.</title>
        <authorList>
            <person name="Goeker M."/>
        </authorList>
    </citation>
    <scope>NUCLEOTIDE SEQUENCE</scope>
    <source>
        <strain evidence="1">DSM 21202</strain>
    </source>
</reference>
<dbReference type="GO" id="GO:0005829">
    <property type="term" value="C:cytosol"/>
    <property type="evidence" value="ECO:0007669"/>
    <property type="project" value="TreeGrafter"/>
</dbReference>
<organism evidence="1 2">
    <name type="scientific">Amorphus orientalis</name>
    <dbReference type="NCBI Taxonomy" id="649198"/>
    <lineage>
        <taxon>Bacteria</taxon>
        <taxon>Pseudomonadati</taxon>
        <taxon>Pseudomonadota</taxon>
        <taxon>Alphaproteobacteria</taxon>
        <taxon>Hyphomicrobiales</taxon>
        <taxon>Amorphaceae</taxon>
        <taxon>Amorphus</taxon>
    </lineage>
</organism>
<keyword evidence="2" id="KW-1185">Reference proteome</keyword>
<evidence type="ECO:0000313" key="1">
    <source>
        <dbReference type="EMBL" id="MDQ0314641.1"/>
    </source>
</evidence>
<proteinExistence type="predicted"/>
<accession>A0AAE3VM93</accession>
<dbReference type="InterPro" id="IPR044668">
    <property type="entry name" value="PuuD-like"/>
</dbReference>
<protein>
    <submittedName>
        <fullName evidence="1">Glutamine amidotransferase</fullName>
    </submittedName>
</protein>
<dbReference type="SUPFAM" id="SSF52317">
    <property type="entry name" value="Class I glutamine amidotransferase-like"/>
    <property type="match status" value="1"/>
</dbReference>
<dbReference type="EMBL" id="JAUSUL010000001">
    <property type="protein sequence ID" value="MDQ0314641.1"/>
    <property type="molecule type" value="Genomic_DNA"/>
</dbReference>
<dbReference type="InterPro" id="IPR029062">
    <property type="entry name" value="Class_I_gatase-like"/>
</dbReference>
<dbReference type="GO" id="GO:0033969">
    <property type="term" value="F:gamma-glutamyl-gamma-aminobutyrate hydrolase activity"/>
    <property type="evidence" value="ECO:0007669"/>
    <property type="project" value="TreeGrafter"/>
</dbReference>
<dbReference type="RefSeq" id="WP_306884427.1">
    <property type="nucleotide sequence ID" value="NZ_JAUSUL010000001.1"/>
</dbReference>